<gene>
    <name evidence="3" type="ORF">NQU54_33190</name>
</gene>
<sequence length="213" mass="22841">MIAVDVITAAALPTAGWALTAGLLGRKLYAARHDPLSGLWTRMPWMRRTDRLICRHQASHVLMLDLDGFKPVNDTFGHPAGDAVLRATGARLADFTAQHGGRHTECARLGGDEFVAILTLNDSDVAAFTDGLAHELAHPVPWPDGPLTVTASIGIVAIADVTQPSASTVLKRVDDAMYDVKKARGGRGHRAPRRATTTRGAEERLQLTKGASR</sequence>
<dbReference type="SMART" id="SM00267">
    <property type="entry name" value="GGDEF"/>
    <property type="match status" value="1"/>
</dbReference>
<dbReference type="InterPro" id="IPR029787">
    <property type="entry name" value="Nucleotide_cyclase"/>
</dbReference>
<accession>A0A9X2M5J8</accession>
<name>A0A9X2M5J8_STRMQ</name>
<organism evidence="3 4">
    <name type="scientific">Streptomyces malaysiensis subsp. samsunensis</name>
    <dbReference type="NCBI Taxonomy" id="459658"/>
    <lineage>
        <taxon>Bacteria</taxon>
        <taxon>Bacillati</taxon>
        <taxon>Actinomycetota</taxon>
        <taxon>Actinomycetes</taxon>
        <taxon>Kitasatosporales</taxon>
        <taxon>Streptomycetaceae</taxon>
        <taxon>Streptomyces</taxon>
        <taxon>Streptomyces violaceusniger group</taxon>
    </lineage>
</organism>
<dbReference type="RefSeq" id="WP_257634255.1">
    <property type="nucleotide sequence ID" value="NZ_JANIIC010000048.1"/>
</dbReference>
<dbReference type="PANTHER" id="PTHR44757:SF2">
    <property type="entry name" value="BIOFILM ARCHITECTURE MAINTENANCE PROTEIN MBAA"/>
    <property type="match status" value="1"/>
</dbReference>
<dbReference type="NCBIfam" id="TIGR00254">
    <property type="entry name" value="GGDEF"/>
    <property type="match status" value="1"/>
</dbReference>
<reference evidence="3" key="1">
    <citation type="submission" date="2022-06" db="EMBL/GenBank/DDBJ databases">
        <title>WGS of actinobacteria.</title>
        <authorList>
            <person name="Thawai C."/>
        </authorList>
    </citation>
    <scope>NUCLEOTIDE SEQUENCE</scope>
    <source>
        <strain evidence="3">DSM 42010</strain>
    </source>
</reference>
<evidence type="ECO:0000313" key="4">
    <source>
        <dbReference type="Proteomes" id="UP001142400"/>
    </source>
</evidence>
<dbReference type="EMBL" id="JANIIC010000048">
    <property type="protein sequence ID" value="MCQ8833779.1"/>
    <property type="molecule type" value="Genomic_DNA"/>
</dbReference>
<dbReference type="InterPro" id="IPR052155">
    <property type="entry name" value="Biofilm_reg_signaling"/>
</dbReference>
<dbReference type="CDD" id="cd01949">
    <property type="entry name" value="GGDEF"/>
    <property type="match status" value="1"/>
</dbReference>
<evidence type="ECO:0000313" key="3">
    <source>
        <dbReference type="EMBL" id="MCQ8833779.1"/>
    </source>
</evidence>
<dbReference type="Proteomes" id="UP001142400">
    <property type="component" value="Unassembled WGS sequence"/>
</dbReference>
<feature type="compositionally biased region" description="Basic residues" evidence="1">
    <location>
        <begin position="183"/>
        <end position="193"/>
    </location>
</feature>
<protein>
    <submittedName>
        <fullName evidence="3">GGDEF domain-containing protein</fullName>
    </submittedName>
</protein>
<feature type="domain" description="GGDEF" evidence="2">
    <location>
        <begin position="57"/>
        <end position="195"/>
    </location>
</feature>
<dbReference type="InterPro" id="IPR000160">
    <property type="entry name" value="GGDEF_dom"/>
</dbReference>
<dbReference type="AlphaFoldDB" id="A0A9X2M5J8"/>
<dbReference type="Pfam" id="PF00990">
    <property type="entry name" value="GGDEF"/>
    <property type="match status" value="1"/>
</dbReference>
<dbReference type="PANTHER" id="PTHR44757">
    <property type="entry name" value="DIGUANYLATE CYCLASE DGCP"/>
    <property type="match status" value="1"/>
</dbReference>
<comment type="caution">
    <text evidence="3">The sequence shown here is derived from an EMBL/GenBank/DDBJ whole genome shotgun (WGS) entry which is preliminary data.</text>
</comment>
<dbReference type="PROSITE" id="PS50887">
    <property type="entry name" value="GGDEF"/>
    <property type="match status" value="1"/>
</dbReference>
<evidence type="ECO:0000256" key="1">
    <source>
        <dbReference type="SAM" id="MobiDB-lite"/>
    </source>
</evidence>
<keyword evidence="4" id="KW-1185">Reference proteome</keyword>
<evidence type="ECO:0000259" key="2">
    <source>
        <dbReference type="PROSITE" id="PS50887"/>
    </source>
</evidence>
<dbReference type="InterPro" id="IPR043128">
    <property type="entry name" value="Rev_trsase/Diguanyl_cyclase"/>
</dbReference>
<dbReference type="SUPFAM" id="SSF55073">
    <property type="entry name" value="Nucleotide cyclase"/>
    <property type="match status" value="1"/>
</dbReference>
<feature type="region of interest" description="Disordered" evidence="1">
    <location>
        <begin position="183"/>
        <end position="213"/>
    </location>
</feature>
<dbReference type="Gene3D" id="3.30.70.270">
    <property type="match status" value="1"/>
</dbReference>
<proteinExistence type="predicted"/>